<organism evidence="1 2">
    <name type="scientific">Glycine soja</name>
    <name type="common">Wild soybean</name>
    <dbReference type="NCBI Taxonomy" id="3848"/>
    <lineage>
        <taxon>Eukaryota</taxon>
        <taxon>Viridiplantae</taxon>
        <taxon>Streptophyta</taxon>
        <taxon>Embryophyta</taxon>
        <taxon>Tracheophyta</taxon>
        <taxon>Spermatophyta</taxon>
        <taxon>Magnoliopsida</taxon>
        <taxon>eudicotyledons</taxon>
        <taxon>Gunneridae</taxon>
        <taxon>Pentapetalae</taxon>
        <taxon>rosids</taxon>
        <taxon>fabids</taxon>
        <taxon>Fabales</taxon>
        <taxon>Fabaceae</taxon>
        <taxon>Papilionoideae</taxon>
        <taxon>50 kb inversion clade</taxon>
        <taxon>NPAAA clade</taxon>
        <taxon>indigoferoid/millettioid clade</taxon>
        <taxon>Phaseoleae</taxon>
        <taxon>Glycine</taxon>
        <taxon>Glycine subgen. Soja</taxon>
    </lineage>
</organism>
<evidence type="ECO:0000313" key="2">
    <source>
        <dbReference type="Proteomes" id="UP000289340"/>
    </source>
</evidence>
<proteinExistence type="predicted"/>
<comment type="caution">
    <text evidence="1">The sequence shown here is derived from an EMBL/GenBank/DDBJ whole genome shotgun (WGS) entry which is preliminary data.</text>
</comment>
<sequence length="50" mass="5720">DMLLKNINHTKYIYSIPSHLRNQLLFWFTPQCRRGGLQDGGETGSGVGNW</sequence>
<feature type="non-terminal residue" evidence="1">
    <location>
        <position position="1"/>
    </location>
</feature>
<keyword evidence="2" id="KW-1185">Reference proteome</keyword>
<dbReference type="AlphaFoldDB" id="A0A445GRW5"/>
<accession>A0A445GRW5</accession>
<evidence type="ECO:0000313" key="1">
    <source>
        <dbReference type="EMBL" id="RZB64065.1"/>
    </source>
</evidence>
<gene>
    <name evidence="1" type="ORF">D0Y65_040563</name>
</gene>
<dbReference type="Proteomes" id="UP000289340">
    <property type="component" value="Chromosome 15"/>
</dbReference>
<reference evidence="1 2" key="1">
    <citation type="submission" date="2018-09" db="EMBL/GenBank/DDBJ databases">
        <title>A high-quality reference genome of wild soybean provides a powerful tool to mine soybean genomes.</title>
        <authorList>
            <person name="Xie M."/>
            <person name="Chung C.Y.L."/>
            <person name="Li M.-W."/>
            <person name="Wong F.-L."/>
            <person name="Chan T.-F."/>
            <person name="Lam H.-M."/>
        </authorList>
    </citation>
    <scope>NUCLEOTIDE SEQUENCE [LARGE SCALE GENOMIC DNA]</scope>
    <source>
        <strain evidence="2">cv. W05</strain>
        <tissue evidence="1">Hypocotyl of etiolated seedlings</tissue>
    </source>
</reference>
<dbReference type="EMBL" id="QZWG01000015">
    <property type="protein sequence ID" value="RZB64065.1"/>
    <property type="molecule type" value="Genomic_DNA"/>
</dbReference>
<name>A0A445GRW5_GLYSO</name>
<protein>
    <submittedName>
        <fullName evidence="1">Uncharacterized protein</fullName>
    </submittedName>
</protein>